<sequence length="230" mass="26136">MSSNGTSTLLGTAPLSNIDPSKIHIIREISRSDASTLFEVDLDGRNHAWKVYHDNGDPGHAENGRDLNRFRCEVNAYEKLLSSGVCETGFVPKFYGHIDRIDPMMFDPALRHFADDKFKPRAILLDFLSNTEKLNCVNYSETLYPQAIEGMKEIHKAGVFHEDIYPRNMLIVRGTPDRLVWIDFDVATTFTELGPKQQAHCDHEIDLIKGLDELLRDDQAEGLPPNTKFY</sequence>
<reference evidence="2" key="1">
    <citation type="submission" date="2022-12" db="EMBL/GenBank/DDBJ databases">
        <authorList>
            <person name="Petersen C."/>
        </authorList>
    </citation>
    <scope>NUCLEOTIDE SEQUENCE</scope>
    <source>
        <strain evidence="2">IBT 35673</strain>
    </source>
</reference>
<comment type="caution">
    <text evidence="2">The sequence shown here is derived from an EMBL/GenBank/DDBJ whole genome shotgun (WGS) entry which is preliminary data.</text>
</comment>
<dbReference type="AlphaFoldDB" id="A0A9W9UQU7"/>
<dbReference type="EMBL" id="JAPZBQ010000001">
    <property type="protein sequence ID" value="KAJ5352150.1"/>
    <property type="molecule type" value="Genomic_DNA"/>
</dbReference>
<feature type="domain" description="Protein kinase" evidence="1">
    <location>
        <begin position="23"/>
        <end position="230"/>
    </location>
</feature>
<dbReference type="GO" id="GO:0004672">
    <property type="term" value="F:protein kinase activity"/>
    <property type="evidence" value="ECO:0007669"/>
    <property type="project" value="InterPro"/>
</dbReference>
<dbReference type="Gene3D" id="1.10.510.10">
    <property type="entry name" value="Transferase(Phosphotransferase) domain 1"/>
    <property type="match status" value="1"/>
</dbReference>
<dbReference type="InterPro" id="IPR011009">
    <property type="entry name" value="Kinase-like_dom_sf"/>
</dbReference>
<accession>A0A9W9UQU7</accession>
<evidence type="ECO:0000313" key="3">
    <source>
        <dbReference type="Proteomes" id="UP001147695"/>
    </source>
</evidence>
<dbReference type="Proteomes" id="UP001147695">
    <property type="component" value="Unassembled WGS sequence"/>
</dbReference>
<dbReference type="PROSITE" id="PS50011">
    <property type="entry name" value="PROTEIN_KINASE_DOM"/>
    <property type="match status" value="1"/>
</dbReference>
<dbReference type="GO" id="GO:0005524">
    <property type="term" value="F:ATP binding"/>
    <property type="evidence" value="ECO:0007669"/>
    <property type="project" value="InterPro"/>
</dbReference>
<dbReference type="InterPro" id="IPR000719">
    <property type="entry name" value="Prot_kinase_dom"/>
</dbReference>
<gene>
    <name evidence="2" type="ORF">N7452_001124</name>
</gene>
<organism evidence="2 3">
    <name type="scientific">Penicillium brevicompactum</name>
    <dbReference type="NCBI Taxonomy" id="5074"/>
    <lineage>
        <taxon>Eukaryota</taxon>
        <taxon>Fungi</taxon>
        <taxon>Dikarya</taxon>
        <taxon>Ascomycota</taxon>
        <taxon>Pezizomycotina</taxon>
        <taxon>Eurotiomycetes</taxon>
        <taxon>Eurotiomycetidae</taxon>
        <taxon>Eurotiales</taxon>
        <taxon>Aspergillaceae</taxon>
        <taxon>Penicillium</taxon>
    </lineage>
</organism>
<protein>
    <recommendedName>
        <fullName evidence="1">Protein kinase domain-containing protein</fullName>
    </recommendedName>
</protein>
<proteinExistence type="predicted"/>
<evidence type="ECO:0000313" key="2">
    <source>
        <dbReference type="EMBL" id="KAJ5352150.1"/>
    </source>
</evidence>
<reference evidence="2" key="2">
    <citation type="journal article" date="2023" name="IMA Fungus">
        <title>Comparative genomic study of the Penicillium genus elucidates a diverse pangenome and 15 lateral gene transfer events.</title>
        <authorList>
            <person name="Petersen C."/>
            <person name="Sorensen T."/>
            <person name="Nielsen M.R."/>
            <person name="Sondergaard T.E."/>
            <person name="Sorensen J.L."/>
            <person name="Fitzpatrick D.A."/>
            <person name="Frisvad J.C."/>
            <person name="Nielsen K.L."/>
        </authorList>
    </citation>
    <scope>NUCLEOTIDE SEQUENCE</scope>
    <source>
        <strain evidence="2">IBT 35673</strain>
    </source>
</reference>
<dbReference type="SUPFAM" id="SSF56112">
    <property type="entry name" value="Protein kinase-like (PK-like)"/>
    <property type="match status" value="1"/>
</dbReference>
<name>A0A9W9UQU7_PENBR</name>
<evidence type="ECO:0000259" key="1">
    <source>
        <dbReference type="PROSITE" id="PS50011"/>
    </source>
</evidence>